<dbReference type="Proteomes" id="UP000694930">
    <property type="component" value="Chromosome 12"/>
</dbReference>
<feature type="region of interest" description="Disordered" evidence="1">
    <location>
        <begin position="1"/>
        <end position="40"/>
    </location>
</feature>
<reference evidence="2" key="1">
    <citation type="journal article" date="2014" name="Nat. Genet.">
        <title>The genome of the stress-tolerant wild tomato species Solanum pennellii.</title>
        <authorList>
            <person name="Bolger A."/>
            <person name="Scossa F."/>
            <person name="Bolger M.E."/>
            <person name="Lanz C."/>
            <person name="Maumus F."/>
            <person name="Tohge T."/>
            <person name="Quesneville H."/>
            <person name="Alseekh S."/>
            <person name="Sorensen I."/>
            <person name="Lichtenstein G."/>
            <person name="Fich E.A."/>
            <person name="Conte M."/>
            <person name="Keller H."/>
            <person name="Schneeberger K."/>
            <person name="Schwacke R."/>
            <person name="Ofner I."/>
            <person name="Vrebalov J."/>
            <person name="Xu Y."/>
            <person name="Osorio S."/>
            <person name="Aflitos S.A."/>
            <person name="Schijlen E."/>
            <person name="Jimenez-Gomez J.M."/>
            <person name="Ryngajllo M."/>
            <person name="Kimura S."/>
            <person name="Kumar R."/>
            <person name="Koenig D."/>
            <person name="Headland L.R."/>
            <person name="Maloof J.N."/>
            <person name="Sinha N."/>
            <person name="van Ham R.C."/>
            <person name="Lankhorst R.K."/>
            <person name="Mao L."/>
            <person name="Vogel A."/>
            <person name="Arsova B."/>
            <person name="Panstruga R."/>
            <person name="Fei Z."/>
            <person name="Rose J.K."/>
            <person name="Zamir D."/>
            <person name="Carrari F."/>
            <person name="Giovannoni J.J."/>
            <person name="Weigel D."/>
            <person name="Usadel B."/>
            <person name="Fernie A.R."/>
        </authorList>
    </citation>
    <scope>NUCLEOTIDE SEQUENCE [LARGE SCALE GENOMIC DNA]</scope>
    <source>
        <strain evidence="2">cv. LA0716</strain>
    </source>
</reference>
<proteinExistence type="predicted"/>
<feature type="compositionally biased region" description="Polar residues" evidence="1">
    <location>
        <begin position="426"/>
        <end position="445"/>
    </location>
</feature>
<protein>
    <submittedName>
        <fullName evidence="3">Uncharacterized protein LOC114075117</fullName>
    </submittedName>
</protein>
<organism evidence="2 3">
    <name type="scientific">Solanum pennellii</name>
    <name type="common">Tomato</name>
    <name type="synonym">Lycopersicon pennellii</name>
    <dbReference type="NCBI Taxonomy" id="28526"/>
    <lineage>
        <taxon>Eukaryota</taxon>
        <taxon>Viridiplantae</taxon>
        <taxon>Streptophyta</taxon>
        <taxon>Embryophyta</taxon>
        <taxon>Tracheophyta</taxon>
        <taxon>Spermatophyta</taxon>
        <taxon>Magnoliopsida</taxon>
        <taxon>eudicotyledons</taxon>
        <taxon>Gunneridae</taxon>
        <taxon>Pentapetalae</taxon>
        <taxon>asterids</taxon>
        <taxon>lamiids</taxon>
        <taxon>Solanales</taxon>
        <taxon>Solanaceae</taxon>
        <taxon>Solanoideae</taxon>
        <taxon>Solaneae</taxon>
        <taxon>Solanum</taxon>
        <taxon>Solanum subgen. Lycopersicon</taxon>
    </lineage>
</organism>
<feature type="compositionally biased region" description="Basic residues" evidence="1">
    <location>
        <begin position="12"/>
        <end position="23"/>
    </location>
</feature>
<evidence type="ECO:0000313" key="3">
    <source>
        <dbReference type="RefSeq" id="XP_027769200.1"/>
    </source>
</evidence>
<evidence type="ECO:0000313" key="2">
    <source>
        <dbReference type="Proteomes" id="UP000694930"/>
    </source>
</evidence>
<dbReference type="GeneID" id="114075117"/>
<dbReference type="PANTHER" id="PTHR48434:SF1">
    <property type="entry name" value="(RAPE) HYPOTHETICAL PROTEIN"/>
    <property type="match status" value="1"/>
</dbReference>
<accession>A0ABM1V0D2</accession>
<feature type="compositionally biased region" description="Low complexity" evidence="1">
    <location>
        <begin position="24"/>
        <end position="38"/>
    </location>
</feature>
<gene>
    <name evidence="3" type="primary">LOC114075117</name>
</gene>
<feature type="region of interest" description="Disordered" evidence="1">
    <location>
        <begin position="425"/>
        <end position="446"/>
    </location>
</feature>
<keyword evidence="2" id="KW-1185">Reference proteome</keyword>
<name>A0ABM1V0D2_SOLPN</name>
<dbReference type="RefSeq" id="XP_027769200.1">
    <property type="nucleotide sequence ID" value="XM_027913399.1"/>
</dbReference>
<sequence length="478" mass="55264">MSGNDPPPWSHIRGRGGRSRGRGRSSSSQSTRSSYDSSFPIIQHENKTLIKSKVGEASSSASSSINLKDIPKDSSLYEQIQAYLQTKEQSYTYASLAKETEPASIPEETAKKEIIFLLENSDIQRSNEPWNILQRYLTKGLYFPGEAYKSRTYYESILSYTGSAEFQHFSDFDKSVYNFSKITIKQIISADDWGISTLQERQVSVNGVNMNFTYWNYIQAFHKVFYYNNSKLKHTWFIKIFAKVFAKNLPNWFLNWWSMHGPTVKILPDNFLILYKEWAKVSPFITNLFLQDHVSCIEKIDQMYFFIEFSISWIHKWTPEVGYTPIENIPCLYRKYFTNFWDKLNRKDPATGQLYGQELLDQVTSTIKIYQDFPQKDISAGSSMKNIARRISIQDGNKEEMINNYLAEIKKNLLTNIAVFDKSDTSMRSGQSDTADGQSVDQNMELSEGQLQKVEDFLASMKEKDSTIKKNLKGKDKI</sequence>
<evidence type="ECO:0000256" key="1">
    <source>
        <dbReference type="SAM" id="MobiDB-lite"/>
    </source>
</evidence>
<reference evidence="3" key="2">
    <citation type="submission" date="2025-08" db="UniProtKB">
        <authorList>
            <consortium name="RefSeq"/>
        </authorList>
    </citation>
    <scope>IDENTIFICATION</scope>
</reference>
<dbReference type="PANTHER" id="PTHR48434">
    <property type="entry name" value="(RAPE) HYPOTHETICAL PROTEIN"/>
    <property type="match status" value="1"/>
</dbReference>